<dbReference type="Gene3D" id="3.10.290.30">
    <property type="entry name" value="MM3350-like"/>
    <property type="match status" value="1"/>
</dbReference>
<sequence length="360" mass="41850">MQISITKKLSEKMKMIKLPPLKPTDGFFTWRANITQDGHCRLLVFMHEASRYVLTIKRPLAKDFKHLPELFRKTLIGTLLLEQINPAVIERYLAEAGEITFTANSGKEGTAWLNTACRNAWIGFHNTCDNESLGAFASHIWIGTHNTEAHCKPVETFIKMLSRYEMPVKSSTAYDLNVRLELADTCAVRQIRVPANITFTQLHKILQIAFCWHDYHLFRFCFYKGKFDYYTEPDVVLACAEDYYDPDPDTILTHNIRLSDYLPKWQRCMYNYDFGDNWRHIIELTKVHENYEGEMPLLLSGSGDAPPEDVGGPFGFEEFKQTIANPKDDEYESMIAWAEGQWWKPFNFDDTARNIKFALW</sequence>
<dbReference type="SUPFAM" id="SSF159941">
    <property type="entry name" value="MM3350-like"/>
    <property type="match status" value="1"/>
</dbReference>
<dbReference type="Pfam" id="PF07929">
    <property type="entry name" value="PRiA4_ORF3"/>
    <property type="match status" value="1"/>
</dbReference>
<evidence type="ECO:0000259" key="2">
    <source>
        <dbReference type="Pfam" id="PF22016"/>
    </source>
</evidence>
<proteinExistence type="predicted"/>
<evidence type="ECO:0000313" key="3">
    <source>
        <dbReference type="EMBL" id="AGS53374.1"/>
    </source>
</evidence>
<dbReference type="Pfam" id="PF22016">
    <property type="entry name" value="DUF6933"/>
    <property type="match status" value="1"/>
</dbReference>
<name>A0A806KJM5_9BACT</name>
<dbReference type="PANTHER" id="PTHR41878:SF1">
    <property type="entry name" value="TNPR PROTEIN"/>
    <property type="match status" value="1"/>
</dbReference>
<feature type="domain" description="DUF6933" evidence="2">
    <location>
        <begin position="2"/>
        <end position="148"/>
    </location>
</feature>
<dbReference type="EMBL" id="JQ844231">
    <property type="protein sequence ID" value="AGS53374.1"/>
    <property type="molecule type" value="Genomic_DNA"/>
</dbReference>
<protein>
    <submittedName>
        <fullName evidence="3">Uncharacterized protein</fullName>
    </submittedName>
</protein>
<dbReference type="InterPro" id="IPR024047">
    <property type="entry name" value="MM3350-like_sf"/>
</dbReference>
<dbReference type="InterPro" id="IPR012912">
    <property type="entry name" value="Plasmid_pRiA4b_Orf3-like"/>
</dbReference>
<accession>A0A806KJM5</accession>
<evidence type="ECO:0000259" key="1">
    <source>
        <dbReference type="Pfam" id="PF07929"/>
    </source>
</evidence>
<dbReference type="AlphaFoldDB" id="A0A806KJM5"/>
<reference evidence="3" key="1">
    <citation type="submission" date="2012-03" db="EMBL/GenBank/DDBJ databases">
        <title>Functional metagenomics reveals considerable lignocellulase gene clusters in the gut microbiome of a wood-feeding higher termite.</title>
        <authorList>
            <person name="Liu N."/>
        </authorList>
    </citation>
    <scope>NUCLEOTIDE SEQUENCE</scope>
</reference>
<organism evidence="3">
    <name type="scientific">uncultured bacterium contig00018</name>
    <dbReference type="NCBI Taxonomy" id="1181509"/>
    <lineage>
        <taxon>Bacteria</taxon>
        <taxon>environmental samples</taxon>
    </lineage>
</organism>
<dbReference type="PANTHER" id="PTHR41878">
    <property type="entry name" value="LEXA REPRESSOR-RELATED"/>
    <property type="match status" value="1"/>
</dbReference>
<feature type="domain" description="Plasmid pRiA4b Orf3-like" evidence="1">
    <location>
        <begin position="173"/>
        <end position="349"/>
    </location>
</feature>
<dbReference type="InterPro" id="IPR053864">
    <property type="entry name" value="DUF6933"/>
</dbReference>